<evidence type="ECO:0000313" key="3">
    <source>
        <dbReference type="Proteomes" id="UP001293254"/>
    </source>
</evidence>
<reference evidence="2" key="2">
    <citation type="journal article" date="2024" name="Plant">
        <title>Genomic evolution and insights into agronomic trait innovations of Sesamum species.</title>
        <authorList>
            <person name="Miao H."/>
            <person name="Wang L."/>
            <person name="Qu L."/>
            <person name="Liu H."/>
            <person name="Sun Y."/>
            <person name="Le M."/>
            <person name="Wang Q."/>
            <person name="Wei S."/>
            <person name="Zheng Y."/>
            <person name="Lin W."/>
            <person name="Duan Y."/>
            <person name="Cao H."/>
            <person name="Xiong S."/>
            <person name="Wang X."/>
            <person name="Wei L."/>
            <person name="Li C."/>
            <person name="Ma Q."/>
            <person name="Ju M."/>
            <person name="Zhao R."/>
            <person name="Li G."/>
            <person name="Mu C."/>
            <person name="Tian Q."/>
            <person name="Mei H."/>
            <person name="Zhang T."/>
            <person name="Gao T."/>
            <person name="Zhang H."/>
        </authorList>
    </citation>
    <scope>NUCLEOTIDE SEQUENCE</scope>
    <source>
        <strain evidence="2">3651</strain>
    </source>
</reference>
<feature type="compositionally biased region" description="Low complexity" evidence="1">
    <location>
        <begin position="1"/>
        <end position="16"/>
    </location>
</feature>
<feature type="region of interest" description="Disordered" evidence="1">
    <location>
        <begin position="1"/>
        <end position="53"/>
    </location>
</feature>
<feature type="compositionally biased region" description="Polar residues" evidence="1">
    <location>
        <begin position="41"/>
        <end position="53"/>
    </location>
</feature>
<protein>
    <submittedName>
        <fullName evidence="2">Uncharacterized protein</fullName>
    </submittedName>
</protein>
<dbReference type="AlphaFoldDB" id="A0AAE2CSX3"/>
<comment type="caution">
    <text evidence="2">The sequence shown here is derived from an EMBL/GenBank/DDBJ whole genome shotgun (WGS) entry which is preliminary data.</text>
</comment>
<evidence type="ECO:0000256" key="1">
    <source>
        <dbReference type="SAM" id="MobiDB-lite"/>
    </source>
</evidence>
<sequence>MEYEISSDWTSSDTSRPPSPPQTTHLLPQKINGKMPRRSRASSSGENVSPSPTLISGEALATVSSTSSQMSKEAIRKLVAQVALSATYDWLRPTSSQFANDPPAGFLIVYASQLTSGLRFPLPPLLVHLFNILGILPSQLLPNSYRLVVGFLLCSQLYRFEARVENFLGVLAPKLTSGEFFFYLSPHPSLTFIQDKPSSHGAWKTRFFFVRKSEWDVPVA</sequence>
<proteinExistence type="predicted"/>
<dbReference type="Proteomes" id="UP001293254">
    <property type="component" value="Unassembled WGS sequence"/>
</dbReference>
<name>A0AAE2CSX3_9LAMI</name>
<gene>
    <name evidence="2" type="ORF">Salat_1093100</name>
</gene>
<accession>A0AAE2CSX3</accession>
<reference evidence="2" key="1">
    <citation type="submission" date="2020-06" db="EMBL/GenBank/DDBJ databases">
        <authorList>
            <person name="Li T."/>
            <person name="Hu X."/>
            <person name="Zhang T."/>
            <person name="Song X."/>
            <person name="Zhang H."/>
            <person name="Dai N."/>
            <person name="Sheng W."/>
            <person name="Hou X."/>
            <person name="Wei L."/>
        </authorList>
    </citation>
    <scope>NUCLEOTIDE SEQUENCE</scope>
    <source>
        <strain evidence="2">3651</strain>
        <tissue evidence="2">Leaf</tissue>
    </source>
</reference>
<evidence type="ECO:0000313" key="2">
    <source>
        <dbReference type="EMBL" id="KAK4433308.1"/>
    </source>
</evidence>
<organism evidence="2 3">
    <name type="scientific">Sesamum alatum</name>
    <dbReference type="NCBI Taxonomy" id="300844"/>
    <lineage>
        <taxon>Eukaryota</taxon>
        <taxon>Viridiplantae</taxon>
        <taxon>Streptophyta</taxon>
        <taxon>Embryophyta</taxon>
        <taxon>Tracheophyta</taxon>
        <taxon>Spermatophyta</taxon>
        <taxon>Magnoliopsida</taxon>
        <taxon>eudicotyledons</taxon>
        <taxon>Gunneridae</taxon>
        <taxon>Pentapetalae</taxon>
        <taxon>asterids</taxon>
        <taxon>lamiids</taxon>
        <taxon>Lamiales</taxon>
        <taxon>Pedaliaceae</taxon>
        <taxon>Sesamum</taxon>
    </lineage>
</organism>
<keyword evidence="3" id="KW-1185">Reference proteome</keyword>
<dbReference type="EMBL" id="JACGWO010000003">
    <property type="protein sequence ID" value="KAK4433308.1"/>
    <property type="molecule type" value="Genomic_DNA"/>
</dbReference>